<dbReference type="Pfam" id="PF01201">
    <property type="entry name" value="Ribosomal_S8e"/>
    <property type="match status" value="1"/>
</dbReference>
<feature type="compositionally biased region" description="Polar residues" evidence="9">
    <location>
        <begin position="87"/>
        <end position="99"/>
    </location>
</feature>
<feature type="region of interest" description="Disordered" evidence="9">
    <location>
        <begin position="1"/>
        <end position="27"/>
    </location>
</feature>
<dbReference type="PANTHER" id="PTHR12642">
    <property type="entry name" value="RIBOSOME BIOGENESIS PROTEIN NSA2 HOMOLOG"/>
    <property type="match status" value="1"/>
</dbReference>
<sequence>MDYGNIANSSLKDHEERTRKREAREAHTISAKATNLRGFKAKMFQQERRQQKIQMRKKIKALEEKDVQSAGDKDPSQPLPSYLLDRNNPTQAKQLSSAIKNRRSEKSARYSVPIPKVSGISEEDMFKVIATGKRKSKGWKRMVTMPTFVGPDFTRRPVKYERFIRPMGLRYKFAHVTNRELGVTIQLPIISVKKNPNNSLYTQLGCLTKGTVIEVNVSELGLTTAGGKVVWGRCMLISLVFYSDSRRGSIFRPTRALSSSDAA</sequence>
<feature type="compositionally biased region" description="Polar residues" evidence="9">
    <location>
        <begin position="1"/>
        <end position="10"/>
    </location>
</feature>
<evidence type="ECO:0000256" key="6">
    <source>
        <dbReference type="ARBA" id="ARBA00022552"/>
    </source>
</evidence>
<comment type="caution">
    <text evidence="10">The sequence shown here is derived from an EMBL/GenBank/DDBJ whole genome shotgun (WGS) entry which is preliminary data.</text>
</comment>
<gene>
    <name evidence="10" type="ORF">EKO27_g1698</name>
</gene>
<comment type="function">
    <text evidence="8">Involved in the biogenesis of the 60S ribosomal subunit. May play a part in the quality control of pre-60S particles.</text>
</comment>
<organism evidence="10 11">
    <name type="scientific">Xylaria grammica</name>
    <dbReference type="NCBI Taxonomy" id="363999"/>
    <lineage>
        <taxon>Eukaryota</taxon>
        <taxon>Fungi</taxon>
        <taxon>Dikarya</taxon>
        <taxon>Ascomycota</taxon>
        <taxon>Pezizomycotina</taxon>
        <taxon>Sordariomycetes</taxon>
        <taxon>Xylariomycetidae</taxon>
        <taxon>Xylariales</taxon>
        <taxon>Xylariaceae</taxon>
        <taxon>Xylaria</taxon>
    </lineage>
</organism>
<keyword evidence="6" id="KW-0698">rRNA processing</keyword>
<accession>A0A439DG82</accession>
<reference evidence="10 11" key="1">
    <citation type="submission" date="2018-12" db="EMBL/GenBank/DDBJ databases">
        <title>Draft genome sequence of Xylaria grammica IHI A82.</title>
        <authorList>
            <person name="Buettner E."/>
            <person name="Kellner H."/>
        </authorList>
    </citation>
    <scope>NUCLEOTIDE SEQUENCE [LARGE SCALE GENOMIC DNA]</scope>
    <source>
        <strain evidence="10 11">IHI A82</strain>
    </source>
</reference>
<evidence type="ECO:0000256" key="1">
    <source>
        <dbReference type="ARBA" id="ARBA00004604"/>
    </source>
</evidence>
<comment type="subcellular location">
    <subcellularLocation>
        <location evidence="1">Nucleus</location>
        <location evidence="1">Nucleolus</location>
    </subcellularLocation>
</comment>
<feature type="region of interest" description="Disordered" evidence="9">
    <location>
        <begin position="45"/>
        <end position="110"/>
    </location>
</feature>
<keyword evidence="11" id="KW-1185">Reference proteome</keyword>
<evidence type="ECO:0000313" key="10">
    <source>
        <dbReference type="EMBL" id="RWA13410.1"/>
    </source>
</evidence>
<dbReference type="Gene3D" id="2.40.10.310">
    <property type="match status" value="1"/>
</dbReference>
<evidence type="ECO:0000256" key="5">
    <source>
        <dbReference type="ARBA" id="ARBA00022517"/>
    </source>
</evidence>
<dbReference type="InterPro" id="IPR039411">
    <property type="entry name" value="NSA2_fam"/>
</dbReference>
<dbReference type="InterPro" id="IPR022309">
    <property type="entry name" value="Ribosomal_Se8/biogenesis_NSA2"/>
</dbReference>
<dbReference type="GO" id="GO:0006364">
    <property type="term" value="P:rRNA processing"/>
    <property type="evidence" value="ECO:0007669"/>
    <property type="project" value="UniProtKB-KW"/>
</dbReference>
<comment type="similarity">
    <text evidence="2">Belongs to the eukaryotic ribosomal protein eS8 family. Ribosome biogenesis protein NSA2 subfamily.</text>
</comment>
<dbReference type="AlphaFoldDB" id="A0A439DG82"/>
<evidence type="ECO:0000256" key="3">
    <source>
        <dbReference type="ARBA" id="ARBA00014235"/>
    </source>
</evidence>
<evidence type="ECO:0000256" key="2">
    <source>
        <dbReference type="ARBA" id="ARBA00005424"/>
    </source>
</evidence>
<keyword evidence="7" id="KW-0539">Nucleus</keyword>
<evidence type="ECO:0000256" key="8">
    <source>
        <dbReference type="ARBA" id="ARBA00025655"/>
    </source>
</evidence>
<proteinExistence type="inferred from homology"/>
<keyword evidence="5" id="KW-0690">Ribosome biogenesis</keyword>
<feature type="compositionally biased region" description="Basic and acidic residues" evidence="9">
    <location>
        <begin position="60"/>
        <end position="75"/>
    </location>
</feature>
<feature type="compositionally biased region" description="Basic and acidic residues" evidence="9">
    <location>
        <begin position="11"/>
        <end position="27"/>
    </location>
</feature>
<dbReference type="STRING" id="363999.A0A439DG82"/>
<protein>
    <recommendedName>
        <fullName evidence="3">Ribosome biogenesis protein NSA2</fullName>
    </recommendedName>
    <alternativeName>
        <fullName evidence="4">Ribosome biogenesis protein nsa2</fullName>
    </alternativeName>
</protein>
<name>A0A439DG82_9PEZI</name>
<dbReference type="Proteomes" id="UP000286045">
    <property type="component" value="Unassembled WGS sequence"/>
</dbReference>
<evidence type="ECO:0000256" key="4">
    <source>
        <dbReference type="ARBA" id="ARBA00015437"/>
    </source>
</evidence>
<dbReference type="GO" id="GO:0005730">
    <property type="term" value="C:nucleolus"/>
    <property type="evidence" value="ECO:0007669"/>
    <property type="project" value="UniProtKB-SubCell"/>
</dbReference>
<dbReference type="EMBL" id="RYZI01000027">
    <property type="protein sequence ID" value="RWA13410.1"/>
    <property type="molecule type" value="Genomic_DNA"/>
</dbReference>
<evidence type="ECO:0000256" key="9">
    <source>
        <dbReference type="SAM" id="MobiDB-lite"/>
    </source>
</evidence>
<evidence type="ECO:0000256" key="7">
    <source>
        <dbReference type="ARBA" id="ARBA00023242"/>
    </source>
</evidence>
<evidence type="ECO:0000313" key="11">
    <source>
        <dbReference type="Proteomes" id="UP000286045"/>
    </source>
</evidence>